<dbReference type="SUPFAM" id="SSF53850">
    <property type="entry name" value="Periplasmic binding protein-like II"/>
    <property type="match status" value="1"/>
</dbReference>
<organism evidence="2 3">
    <name type="scientific">Pigmentiphaga humi</name>
    <dbReference type="NCBI Taxonomy" id="2478468"/>
    <lineage>
        <taxon>Bacteria</taxon>
        <taxon>Pseudomonadati</taxon>
        <taxon>Pseudomonadota</taxon>
        <taxon>Betaproteobacteria</taxon>
        <taxon>Burkholderiales</taxon>
        <taxon>Alcaligenaceae</taxon>
        <taxon>Pigmentiphaga</taxon>
    </lineage>
</organism>
<accession>A0A3P4B3G2</accession>
<comment type="similarity">
    <text evidence="1">Belongs to the UPF0065 (bug) family.</text>
</comment>
<gene>
    <name evidence="2" type="ORF">PIGHUM_02297</name>
</gene>
<dbReference type="OrthoDB" id="8677711at2"/>
<reference evidence="2 3" key="1">
    <citation type="submission" date="2018-10" db="EMBL/GenBank/DDBJ databases">
        <authorList>
            <person name="Criscuolo A."/>
        </authorList>
    </citation>
    <scope>NUCLEOTIDE SEQUENCE [LARGE SCALE GENOMIC DNA]</scope>
    <source>
        <strain evidence="2">DnA1</strain>
    </source>
</reference>
<protein>
    <submittedName>
        <fullName evidence="2">Tripartite tricarboxylate transporter family receptor</fullName>
    </submittedName>
</protein>
<dbReference type="InterPro" id="IPR042100">
    <property type="entry name" value="Bug_dom1"/>
</dbReference>
<name>A0A3P4B3G2_9BURK</name>
<dbReference type="Pfam" id="PF03401">
    <property type="entry name" value="TctC"/>
    <property type="match status" value="1"/>
</dbReference>
<dbReference type="RefSeq" id="WP_124079728.1">
    <property type="nucleotide sequence ID" value="NZ_UWPJ01000017.1"/>
</dbReference>
<sequence>MQDSDFRPGRRTCIATLLAGAWAPGRLLAATDTLGLAEKAVQVIVPFTPGTTPDLCARLLSPRLSELSGRSFVVENKAGASGMIGLGAVAKAAPDGHTLAFSTNTALTLPLVYNSVPFDVIESFSPVAMLGTTNFALCVHPSLGVTTLEQFAAYVRRNPGQVNYGSPGQGTFHHLCMEMLAANLKLDMVHVPYKGSAGATTDLLAGHIKAMFQPMHVAVPMQQENRLVILGASRKEQDTTYTTIAPLATLGASGYDADAWYAVWGPRGMDPALVGRYNAALNGLLGDATIRATLVKQGVTPKTMTPQALGQLSREELAKWREVVKAAKIQPA</sequence>
<dbReference type="AlphaFoldDB" id="A0A3P4B3G2"/>
<dbReference type="CDD" id="cd07012">
    <property type="entry name" value="PBP2_Bug_TTT"/>
    <property type="match status" value="1"/>
</dbReference>
<keyword evidence="2" id="KW-0675">Receptor</keyword>
<dbReference type="PANTHER" id="PTHR42928">
    <property type="entry name" value="TRICARBOXYLATE-BINDING PROTEIN"/>
    <property type="match status" value="1"/>
</dbReference>
<dbReference type="EMBL" id="UWPJ01000017">
    <property type="protein sequence ID" value="VCU70230.1"/>
    <property type="molecule type" value="Genomic_DNA"/>
</dbReference>
<dbReference type="InterPro" id="IPR005064">
    <property type="entry name" value="BUG"/>
</dbReference>
<dbReference type="Gene3D" id="3.40.190.10">
    <property type="entry name" value="Periplasmic binding protein-like II"/>
    <property type="match status" value="1"/>
</dbReference>
<dbReference type="PANTHER" id="PTHR42928:SF5">
    <property type="entry name" value="BLR1237 PROTEIN"/>
    <property type="match status" value="1"/>
</dbReference>
<proteinExistence type="inferred from homology"/>
<evidence type="ECO:0000313" key="2">
    <source>
        <dbReference type="EMBL" id="VCU70230.1"/>
    </source>
</evidence>
<keyword evidence="3" id="KW-1185">Reference proteome</keyword>
<evidence type="ECO:0000313" key="3">
    <source>
        <dbReference type="Proteomes" id="UP000277294"/>
    </source>
</evidence>
<dbReference type="PIRSF" id="PIRSF017082">
    <property type="entry name" value="YflP"/>
    <property type="match status" value="1"/>
</dbReference>
<evidence type="ECO:0000256" key="1">
    <source>
        <dbReference type="ARBA" id="ARBA00006987"/>
    </source>
</evidence>
<dbReference type="Proteomes" id="UP000277294">
    <property type="component" value="Unassembled WGS sequence"/>
</dbReference>
<dbReference type="Gene3D" id="3.40.190.150">
    <property type="entry name" value="Bordetella uptake gene, domain 1"/>
    <property type="match status" value="1"/>
</dbReference>